<feature type="compositionally biased region" description="Basic and acidic residues" evidence="5">
    <location>
        <begin position="152"/>
        <end position="164"/>
    </location>
</feature>
<comment type="caution">
    <text evidence="7">The sequence shown here is derived from an EMBL/GenBank/DDBJ whole genome shotgun (WGS) entry which is preliminary data.</text>
</comment>
<dbReference type="EMBL" id="JANBVO010000001">
    <property type="protein sequence ID" value="KAJ9157758.1"/>
    <property type="molecule type" value="Genomic_DNA"/>
</dbReference>
<protein>
    <recommendedName>
        <fullName evidence="1">gamma-glutamylcyclotransferase</fullName>
        <ecNumber evidence="1">4.3.2.9</ecNumber>
    </recommendedName>
</protein>
<dbReference type="PANTHER" id="PTHR12935">
    <property type="entry name" value="GAMMA-GLUTAMYLCYCLOTRANSFERASE"/>
    <property type="match status" value="1"/>
</dbReference>
<evidence type="ECO:0000256" key="5">
    <source>
        <dbReference type="SAM" id="MobiDB-lite"/>
    </source>
</evidence>
<evidence type="ECO:0000256" key="3">
    <source>
        <dbReference type="PIRSR" id="PIRSR617939-1"/>
    </source>
</evidence>
<reference evidence="7" key="1">
    <citation type="submission" date="2022-07" db="EMBL/GenBank/DDBJ databases">
        <title>Fungi with potential for degradation of polypropylene.</title>
        <authorList>
            <person name="Gostincar C."/>
        </authorList>
    </citation>
    <scope>NUCLEOTIDE SEQUENCE</scope>
    <source>
        <strain evidence="7">EXF-13308</strain>
    </source>
</reference>
<feature type="active site" description="Proton acceptor" evidence="3">
    <location>
        <position position="206"/>
    </location>
</feature>
<evidence type="ECO:0000256" key="4">
    <source>
        <dbReference type="PIRSR" id="PIRSR617939-2"/>
    </source>
</evidence>
<keyword evidence="6" id="KW-0812">Transmembrane</keyword>
<feature type="transmembrane region" description="Helical" evidence="6">
    <location>
        <begin position="379"/>
        <end position="397"/>
    </location>
</feature>
<keyword evidence="6" id="KW-0472">Membrane</keyword>
<feature type="region of interest" description="Disordered" evidence="5">
    <location>
        <begin position="36"/>
        <end position="71"/>
    </location>
</feature>
<dbReference type="PANTHER" id="PTHR12935:SF0">
    <property type="entry name" value="GAMMA-GLUTAMYLCYCLOTRANSFERASE"/>
    <property type="match status" value="1"/>
</dbReference>
<evidence type="ECO:0000313" key="8">
    <source>
        <dbReference type="Proteomes" id="UP001174694"/>
    </source>
</evidence>
<feature type="transmembrane region" description="Helical" evidence="6">
    <location>
        <begin position="348"/>
        <end position="367"/>
    </location>
</feature>
<accession>A0AA38RTC6</accession>
<feature type="binding site" evidence="4">
    <location>
        <begin position="80"/>
        <end position="85"/>
    </location>
    <ligand>
        <name>substrate</name>
    </ligand>
</feature>
<evidence type="ECO:0000256" key="6">
    <source>
        <dbReference type="SAM" id="Phobius"/>
    </source>
</evidence>
<gene>
    <name evidence="7" type="ORF">NKR23_g392</name>
</gene>
<dbReference type="Proteomes" id="UP001174694">
    <property type="component" value="Unassembled WGS sequence"/>
</dbReference>
<evidence type="ECO:0000256" key="2">
    <source>
        <dbReference type="ARBA" id="ARBA00023239"/>
    </source>
</evidence>
<dbReference type="EC" id="4.3.2.9" evidence="1"/>
<evidence type="ECO:0000256" key="1">
    <source>
        <dbReference type="ARBA" id="ARBA00012346"/>
    </source>
</evidence>
<keyword evidence="8" id="KW-1185">Reference proteome</keyword>
<feature type="region of interest" description="Disordered" evidence="5">
    <location>
        <begin position="131"/>
        <end position="166"/>
    </location>
</feature>
<keyword evidence="2" id="KW-0456">Lyase</keyword>
<sequence length="446" mass="49279">MTHSQDQTTRGCPFAGGILHRFCDLNIRPAVERPDYPPVSSIPRTSAERLASASPTPCPDEPIPCTSADDPDSKASTILYLAYGSNLSAETFLGRRGIRPLSQLNVSAPSLRLTFDLPGIPYTEPCFANTAPRKIPKLPPIPPKLPDPPTLGDRDTSRDDKTGIWEDDSQEEVGIVSHGDPIWDKGLIGVVYEVSPADYRTIIKTEGGGSSYREILVPCLELPPAVSVPEKPPFPVPRPFIARTLYAPQIPPTDGDNPGDEEGQQHKQLLVLPAERACEPGDPVKKIKDWWRRLLLKPVRPDPEYAQPSARYLRLIRDGAREHELPAEYQAWLATLQPYTITTLRQRLGQVVVLAAVVPLMLVYFTLETLLADKDGKVPAWLAVALAGSFRLIWLAYDTVLKPVFGDGERTVENEDNDGDRLRRTVSMGADGGAYGEKMNLLTRDW</sequence>
<evidence type="ECO:0000313" key="7">
    <source>
        <dbReference type="EMBL" id="KAJ9157758.1"/>
    </source>
</evidence>
<dbReference type="AlphaFoldDB" id="A0AA38RTC6"/>
<dbReference type="GO" id="GO:0003839">
    <property type="term" value="F:gamma-glutamylcyclotransferase activity"/>
    <property type="evidence" value="ECO:0007669"/>
    <property type="project" value="UniProtKB-EC"/>
</dbReference>
<proteinExistence type="predicted"/>
<name>A0AA38RTC6_9PEZI</name>
<dbReference type="InterPro" id="IPR017939">
    <property type="entry name" value="G-Glutamylcylcotransferase"/>
</dbReference>
<dbReference type="Gene3D" id="3.10.490.10">
    <property type="entry name" value="Gamma-glutamyl cyclotransferase-like"/>
    <property type="match status" value="1"/>
</dbReference>
<feature type="compositionally biased region" description="Pro residues" evidence="5">
    <location>
        <begin position="137"/>
        <end position="149"/>
    </location>
</feature>
<feature type="binding site" evidence="4">
    <location>
        <position position="312"/>
    </location>
    <ligand>
        <name>substrate</name>
    </ligand>
</feature>
<organism evidence="7 8">
    <name type="scientific">Pleurostoma richardsiae</name>
    <dbReference type="NCBI Taxonomy" id="41990"/>
    <lineage>
        <taxon>Eukaryota</taxon>
        <taxon>Fungi</taxon>
        <taxon>Dikarya</taxon>
        <taxon>Ascomycota</taxon>
        <taxon>Pezizomycotina</taxon>
        <taxon>Sordariomycetes</taxon>
        <taxon>Sordariomycetidae</taxon>
        <taxon>Calosphaeriales</taxon>
        <taxon>Pleurostomataceae</taxon>
        <taxon>Pleurostoma</taxon>
    </lineage>
</organism>
<keyword evidence="6" id="KW-1133">Transmembrane helix</keyword>